<reference evidence="3" key="2">
    <citation type="submission" date="2022-06" db="EMBL/GenBank/DDBJ databases">
        <title>Isolation of gut microbiota from human fecal samples.</title>
        <authorList>
            <person name="Pamer E.G."/>
            <person name="Barat B."/>
            <person name="Waligurski E."/>
            <person name="Medina S."/>
            <person name="Paddock L."/>
            <person name="Mostad J."/>
        </authorList>
    </citation>
    <scope>NUCLEOTIDE SEQUENCE</scope>
    <source>
        <strain evidence="3">DFI.6.24</strain>
    </source>
</reference>
<dbReference type="Gene3D" id="1.10.1790.10">
    <property type="entry name" value="PRD domain"/>
    <property type="match status" value="2"/>
</dbReference>
<dbReference type="Gene3D" id="2.30.24.10">
    <property type="entry name" value="CAT RNA-binding domain"/>
    <property type="match status" value="1"/>
</dbReference>
<keyword evidence="5" id="KW-1185">Reference proteome</keyword>
<reference evidence="4 5" key="1">
    <citation type="journal article" date="2019" name="Int. J. Syst. Evol. Microbiol.">
        <title>Faecalibacillus intestinalis gen. nov., sp. nov. and Faecalibacillus faecis sp. nov., isolated from human faeces.</title>
        <authorList>
            <person name="Seo B."/>
            <person name="Jeon K."/>
            <person name="Baek I."/>
            <person name="Lee Y.M."/>
            <person name="Baek K."/>
            <person name="Ko G."/>
        </authorList>
    </citation>
    <scope>NUCLEOTIDE SEQUENCE [LARGE SCALE GENOMIC DNA]</scope>
    <source>
        <strain evidence="4 5">SNUG30099</strain>
    </source>
</reference>
<protein>
    <submittedName>
        <fullName evidence="3">PRD domain-containing protein</fullName>
    </submittedName>
    <submittedName>
        <fullName evidence="4">Transcription antiterminator LicT</fullName>
    </submittedName>
</protein>
<dbReference type="SUPFAM" id="SSF63520">
    <property type="entry name" value="PTS-regulatory domain, PRD"/>
    <property type="match status" value="2"/>
</dbReference>
<dbReference type="InterPro" id="IPR036650">
    <property type="entry name" value="CAT_RNA-bd_dom_sf"/>
</dbReference>
<dbReference type="Pfam" id="PF03123">
    <property type="entry name" value="CAT_RBD"/>
    <property type="match status" value="1"/>
</dbReference>
<organism evidence="4 5">
    <name type="scientific">Faecalibacillus intestinalis</name>
    <dbReference type="NCBI Taxonomy" id="1982626"/>
    <lineage>
        <taxon>Bacteria</taxon>
        <taxon>Bacillati</taxon>
        <taxon>Bacillota</taxon>
        <taxon>Erysipelotrichia</taxon>
        <taxon>Erysipelotrichales</taxon>
        <taxon>Coprobacillaceae</taxon>
        <taxon>Faecalibacillus</taxon>
    </lineage>
</organism>
<dbReference type="EMBL" id="JANGBO010000011">
    <property type="protein sequence ID" value="MCQ5062268.1"/>
    <property type="molecule type" value="Genomic_DNA"/>
</dbReference>
<dbReference type="EMBL" id="PYLQ01000005">
    <property type="protein sequence ID" value="PST42427.1"/>
    <property type="molecule type" value="Genomic_DNA"/>
</dbReference>
<dbReference type="InterPro" id="IPR011608">
    <property type="entry name" value="PRD"/>
</dbReference>
<comment type="caution">
    <text evidence="4">The sequence shown here is derived from an EMBL/GenBank/DDBJ whole genome shotgun (WGS) entry which is preliminary data.</text>
</comment>
<dbReference type="Pfam" id="PF00874">
    <property type="entry name" value="PRD"/>
    <property type="match status" value="2"/>
</dbReference>
<dbReference type="RefSeq" id="WP_107029589.1">
    <property type="nucleotide sequence ID" value="NZ_DBGCSN010000131.1"/>
</dbReference>
<dbReference type="InterPro" id="IPR004341">
    <property type="entry name" value="CAT_RNA-bd_dom"/>
</dbReference>
<keyword evidence="1" id="KW-0677">Repeat</keyword>
<dbReference type="GO" id="GO:0006355">
    <property type="term" value="P:regulation of DNA-templated transcription"/>
    <property type="evidence" value="ECO:0007669"/>
    <property type="project" value="InterPro"/>
</dbReference>
<dbReference type="PANTHER" id="PTHR30185:SF15">
    <property type="entry name" value="CRYPTIC BETA-GLUCOSIDE BGL OPERON ANTITERMINATOR"/>
    <property type="match status" value="1"/>
</dbReference>
<evidence type="ECO:0000313" key="4">
    <source>
        <dbReference type="EMBL" id="PST42427.1"/>
    </source>
</evidence>
<evidence type="ECO:0000313" key="5">
    <source>
        <dbReference type="Proteomes" id="UP000240974"/>
    </source>
</evidence>
<dbReference type="GO" id="GO:0003723">
    <property type="term" value="F:RNA binding"/>
    <property type="evidence" value="ECO:0007669"/>
    <property type="project" value="InterPro"/>
</dbReference>
<sequence>MRVLRTINNNVVICLDNNENEVVAFGKGIGFKKKNNDIIELSKIDRTYYKVKTEYVDMIAHISQDILDVSIKIIDYCRSHLKKTINPNVIFTLADHINFAIKRYEENIDISLPIFKDVEHLYENEYAVGLFGLHTINKMLSVSLPEVEAGMIALHIINAEISVGRNEEKRNEDMIQDIIKIIEQYLKINIDKNGFNYSRFVSHMNYLFKRGKKGKYIFSKNSEMYDTLIKCYPKTNRIVEKITIYLEDAMKCVLTDDEKIYLILHVNRLCTREDCLSNR</sequence>
<dbReference type="PROSITE" id="PS51372">
    <property type="entry name" value="PRD_2"/>
    <property type="match status" value="2"/>
</dbReference>
<dbReference type="AlphaFoldDB" id="A0A2T3G4G6"/>
<dbReference type="Proteomes" id="UP000240974">
    <property type="component" value="Unassembled WGS sequence"/>
</dbReference>
<dbReference type="SMART" id="SM01061">
    <property type="entry name" value="CAT_RBD"/>
    <property type="match status" value="1"/>
</dbReference>
<dbReference type="PANTHER" id="PTHR30185">
    <property type="entry name" value="CRYPTIC BETA-GLUCOSIDE BGL OPERON ANTITERMINATOR"/>
    <property type="match status" value="1"/>
</dbReference>
<dbReference type="InterPro" id="IPR036634">
    <property type="entry name" value="PRD_sf"/>
</dbReference>
<gene>
    <name evidence="4" type="ORF">C7U54_05610</name>
    <name evidence="3" type="ORF">NE542_10625</name>
</gene>
<proteinExistence type="predicted"/>
<accession>A0A2T3G4G6</accession>
<name>A0A2T3G4G6_9FIRM</name>
<feature type="domain" description="PRD" evidence="2">
    <location>
        <begin position="61"/>
        <end position="165"/>
    </location>
</feature>
<evidence type="ECO:0000259" key="2">
    <source>
        <dbReference type="PROSITE" id="PS51372"/>
    </source>
</evidence>
<evidence type="ECO:0000256" key="1">
    <source>
        <dbReference type="ARBA" id="ARBA00022737"/>
    </source>
</evidence>
<dbReference type="SUPFAM" id="SSF50151">
    <property type="entry name" value="SacY-like RNA-binding domain"/>
    <property type="match status" value="1"/>
</dbReference>
<dbReference type="Proteomes" id="UP001204814">
    <property type="component" value="Unassembled WGS sequence"/>
</dbReference>
<feature type="domain" description="PRD" evidence="2">
    <location>
        <begin position="166"/>
        <end position="276"/>
    </location>
</feature>
<evidence type="ECO:0000313" key="3">
    <source>
        <dbReference type="EMBL" id="MCQ5062268.1"/>
    </source>
</evidence>
<dbReference type="InterPro" id="IPR050661">
    <property type="entry name" value="BglG_antiterminators"/>
</dbReference>